<feature type="compositionally biased region" description="Low complexity" evidence="1">
    <location>
        <begin position="227"/>
        <end position="249"/>
    </location>
</feature>
<dbReference type="EMBL" id="STGY01000042">
    <property type="protein sequence ID" value="THV41517.1"/>
    <property type="molecule type" value="Genomic_DNA"/>
</dbReference>
<dbReference type="RefSeq" id="WP_136534480.1">
    <property type="nucleotide sequence ID" value="NZ_STGY01000042.1"/>
</dbReference>
<feature type="compositionally biased region" description="Gly residues" evidence="1">
    <location>
        <begin position="334"/>
        <end position="352"/>
    </location>
</feature>
<feature type="compositionally biased region" description="Acidic residues" evidence="1">
    <location>
        <begin position="369"/>
        <end position="386"/>
    </location>
</feature>
<evidence type="ECO:0000313" key="3">
    <source>
        <dbReference type="Proteomes" id="UP000308760"/>
    </source>
</evidence>
<evidence type="ECO:0000313" key="2">
    <source>
        <dbReference type="EMBL" id="THV41517.1"/>
    </source>
</evidence>
<feature type="compositionally biased region" description="Gly residues" evidence="1">
    <location>
        <begin position="281"/>
        <end position="319"/>
    </location>
</feature>
<gene>
    <name evidence="2" type="ORF">FAB82_10410</name>
</gene>
<feature type="compositionally biased region" description="Acidic residues" evidence="1">
    <location>
        <begin position="255"/>
        <end position="264"/>
    </location>
</feature>
<evidence type="ECO:0000256" key="1">
    <source>
        <dbReference type="SAM" id="MobiDB-lite"/>
    </source>
</evidence>
<accession>A0A4S8QAM4</accession>
<dbReference type="Proteomes" id="UP000308760">
    <property type="component" value="Unassembled WGS sequence"/>
</dbReference>
<dbReference type="AlphaFoldDB" id="A0A4S8QAM4"/>
<sequence length="386" mass="38642">MSTYREALSAQPMEFVNFGTEMAGSASDLLDYKSSYRANVDDLNGHWEDSANDAFNDDAEVVGNHVQQLSGQVTTAAQQITAAGLQLHTDVMSLKSIDAAAHAQGFGVEPAPLVTLGKMHRLAIAMSWPNGAALEASLQAQAAALTSAMQAGLAMVNAADVQAATAMTAAAEALQPLSDKGGTPVEDEAPTGSGDDSSAGGAGAEEEEPTEEETSEAEQESEEQPTDPEGQQQPETPQEPTMPQTPTDPGGYEQPELDDFDDTDNPWANAEPFDPDELGGLASGGSGGGLGAGGGGGLSSGGVPGAGTGSGAGLGGGVPTGMATAPAPVPVGAGRPGGGGAMMGGAGGGRGASGQNDEETSRESRLTEDPDEDVWGINAPDDDPYA</sequence>
<proteinExistence type="predicted"/>
<reference evidence="2 3" key="2">
    <citation type="submission" date="2019-05" db="EMBL/GenBank/DDBJ databases">
        <title>Glycomyces buryatensis sp. nov.</title>
        <authorList>
            <person name="Nikitina E."/>
        </authorList>
    </citation>
    <scope>NUCLEOTIDE SEQUENCE [LARGE SCALE GENOMIC DNA]</scope>
    <source>
        <strain evidence="2 3">18</strain>
    </source>
</reference>
<keyword evidence="3" id="KW-1185">Reference proteome</keyword>
<dbReference type="OrthoDB" id="5197986at2"/>
<protein>
    <submittedName>
        <fullName evidence="2">Uncharacterized protein</fullName>
    </submittedName>
</protein>
<reference evidence="3" key="1">
    <citation type="submission" date="2019-04" db="EMBL/GenBank/DDBJ databases">
        <title>Nocardioides xinjiangensis sp. nov.</title>
        <authorList>
            <person name="Liu S."/>
        </authorList>
    </citation>
    <scope>NUCLEOTIDE SEQUENCE [LARGE SCALE GENOMIC DNA]</scope>
    <source>
        <strain evidence="3">18</strain>
    </source>
</reference>
<organism evidence="2 3">
    <name type="scientific">Glycomyces buryatensis</name>
    <dbReference type="NCBI Taxonomy" id="2570927"/>
    <lineage>
        <taxon>Bacteria</taxon>
        <taxon>Bacillati</taxon>
        <taxon>Actinomycetota</taxon>
        <taxon>Actinomycetes</taxon>
        <taxon>Glycomycetales</taxon>
        <taxon>Glycomycetaceae</taxon>
        <taxon>Glycomyces</taxon>
    </lineage>
</organism>
<comment type="caution">
    <text evidence="2">The sequence shown here is derived from an EMBL/GenBank/DDBJ whole genome shotgun (WGS) entry which is preliminary data.</text>
</comment>
<feature type="compositionally biased region" description="Basic and acidic residues" evidence="1">
    <location>
        <begin position="359"/>
        <end position="368"/>
    </location>
</feature>
<feature type="compositionally biased region" description="Low complexity" evidence="1">
    <location>
        <begin position="190"/>
        <end position="199"/>
    </location>
</feature>
<name>A0A4S8QAM4_9ACTN</name>
<feature type="compositionally biased region" description="Acidic residues" evidence="1">
    <location>
        <begin position="204"/>
        <end position="226"/>
    </location>
</feature>
<feature type="compositionally biased region" description="Low complexity" evidence="1">
    <location>
        <begin position="320"/>
        <end position="333"/>
    </location>
</feature>
<feature type="region of interest" description="Disordered" evidence="1">
    <location>
        <begin position="175"/>
        <end position="386"/>
    </location>
</feature>